<keyword evidence="6" id="KW-1185">Reference proteome</keyword>
<evidence type="ECO:0000313" key="5">
    <source>
        <dbReference type="EMBL" id="MFD1246268.1"/>
    </source>
</evidence>
<dbReference type="SUPFAM" id="SSF48452">
    <property type="entry name" value="TPR-like"/>
    <property type="match status" value="1"/>
</dbReference>
<organism evidence="5 6">
    <name type="scientific">Nocardioides ginsengisoli</name>
    <dbReference type="NCBI Taxonomy" id="363868"/>
    <lineage>
        <taxon>Bacteria</taxon>
        <taxon>Bacillati</taxon>
        <taxon>Actinomycetota</taxon>
        <taxon>Actinomycetes</taxon>
        <taxon>Propionibacteriales</taxon>
        <taxon>Nocardioidaceae</taxon>
        <taxon>Nocardioides</taxon>
    </lineage>
</organism>
<dbReference type="InterPro" id="IPR011635">
    <property type="entry name" value="CARDB"/>
</dbReference>
<accession>A0ABW3VWI1</accession>
<proteinExistence type="predicted"/>
<dbReference type="InterPro" id="IPR013783">
    <property type="entry name" value="Ig-like_fold"/>
</dbReference>
<dbReference type="RefSeq" id="WP_367921293.1">
    <property type="nucleotide sequence ID" value="NZ_BAABAC010000041.1"/>
</dbReference>
<feature type="coiled-coil region" evidence="1">
    <location>
        <begin position="457"/>
        <end position="515"/>
    </location>
</feature>
<dbReference type="Proteomes" id="UP001597229">
    <property type="component" value="Unassembled WGS sequence"/>
</dbReference>
<dbReference type="Pfam" id="PF07705">
    <property type="entry name" value="CARDB"/>
    <property type="match status" value="1"/>
</dbReference>
<gene>
    <name evidence="5" type="ORF">ACFQ3F_00565</name>
</gene>
<evidence type="ECO:0000256" key="1">
    <source>
        <dbReference type="SAM" id="Coils"/>
    </source>
</evidence>
<feature type="compositionally biased region" description="Basic and acidic residues" evidence="2">
    <location>
        <begin position="386"/>
        <end position="403"/>
    </location>
</feature>
<name>A0ABW3VWI1_9ACTN</name>
<feature type="signal peptide" evidence="3">
    <location>
        <begin position="1"/>
        <end position="31"/>
    </location>
</feature>
<evidence type="ECO:0000256" key="2">
    <source>
        <dbReference type="SAM" id="MobiDB-lite"/>
    </source>
</evidence>
<evidence type="ECO:0000259" key="4">
    <source>
        <dbReference type="Pfam" id="PF07705"/>
    </source>
</evidence>
<dbReference type="EMBL" id="JBHTLX010000002">
    <property type="protein sequence ID" value="MFD1246268.1"/>
    <property type="molecule type" value="Genomic_DNA"/>
</dbReference>
<feature type="domain" description="CARDB" evidence="4">
    <location>
        <begin position="37"/>
        <end position="160"/>
    </location>
</feature>
<dbReference type="Gene3D" id="1.25.40.10">
    <property type="entry name" value="Tetratricopeptide repeat domain"/>
    <property type="match status" value="1"/>
</dbReference>
<reference evidence="6" key="1">
    <citation type="journal article" date="2019" name="Int. J. Syst. Evol. Microbiol.">
        <title>The Global Catalogue of Microorganisms (GCM) 10K type strain sequencing project: providing services to taxonomists for standard genome sequencing and annotation.</title>
        <authorList>
            <consortium name="The Broad Institute Genomics Platform"/>
            <consortium name="The Broad Institute Genome Sequencing Center for Infectious Disease"/>
            <person name="Wu L."/>
            <person name="Ma J."/>
        </authorList>
    </citation>
    <scope>NUCLEOTIDE SEQUENCE [LARGE SCALE GENOMIC DNA]</scope>
    <source>
        <strain evidence="6">CCUG 52478</strain>
    </source>
</reference>
<feature type="chain" id="PRO_5046047245" evidence="3">
    <location>
        <begin position="32"/>
        <end position="788"/>
    </location>
</feature>
<evidence type="ECO:0000256" key="3">
    <source>
        <dbReference type="SAM" id="SignalP"/>
    </source>
</evidence>
<comment type="caution">
    <text evidence="5">The sequence shown here is derived from an EMBL/GenBank/DDBJ whole genome shotgun (WGS) entry which is preliminary data.</text>
</comment>
<dbReference type="Gene3D" id="2.60.40.10">
    <property type="entry name" value="Immunoglobulins"/>
    <property type="match status" value="1"/>
</dbReference>
<evidence type="ECO:0000313" key="6">
    <source>
        <dbReference type="Proteomes" id="UP001597229"/>
    </source>
</evidence>
<keyword evidence="3" id="KW-0732">Signal</keyword>
<keyword evidence="1" id="KW-0175">Coiled coil</keyword>
<feature type="region of interest" description="Disordered" evidence="2">
    <location>
        <begin position="380"/>
        <end position="430"/>
    </location>
</feature>
<protein>
    <submittedName>
        <fullName evidence="5">CARDB domain-containing protein</fullName>
    </submittedName>
</protein>
<sequence length="788" mass="83939">MNLLTRLTVLATATAATLPVVLSADPGSAHATAKALPDLTALSVTADRTTVAEGGLINVRHRVANRGKARAAASTTRFYLTRDVAGSQAARKVSTSNPRSAPADILLIGSRAMPRLKPRAKSKTASVGVGVPVGTAPGVYRLLACADDRGVVREKTEYDDCTPAPTAIRVTAAPGTDSMQMPSYADTSPWLPTEQLSLVSIRSMCRRTVPAQAMTPATAIARLKAALTAAGGRDVLARLARSGLTDDAAEAQQLATQGLLRSSPGLALAGLLRAHDLEPRIGNHLINAAAVAVGMGRPNEALALLDGAVPLDLRRGAMGINPQYDALVVRGEALVMTGRPTLARPLFQAVRVAEPRLSEADAGLATVEACSGKDALAARYVRRSRQRDQRPKPAAEDPTKPEPTRPAPDLDLSHGRSTQLRPVTVPDTPSDGVFLAPTYQAIDQGFQGEVQATLDQSDQLQARLDGTDDLLTQAERDRRDAIIADSAMALDTPQLDDLEQRLTTKIKLMAGLRDEFFGGPGHEQDATVLQLSNESVEACRGVPDSESCYQQTMTSKCRPALSRAHAQWRGLLGEAHSVGEEYVALASRRVSAYASNLADDAAHDLALLQVTELERITYSRIVAAAMVFTGLEKTWAQTCVIEPDPAPEPEIPGVPKPASEGPCPELLRTTTFTLELGVSKLKVNCDKITQSFSQDAIPWLSSFQDLTWDLRTGQFTAFAGAKGQVKIGGFLDLSFKSGIYLTSDGHGGIKDVGWRVGPSARVTQGIADYLVKKDEIDISFLAPFRTTP</sequence>
<dbReference type="InterPro" id="IPR011990">
    <property type="entry name" value="TPR-like_helical_dom_sf"/>
</dbReference>